<organism evidence="1 2">
    <name type="scientific">Mycoplasma suis (strain Illinois)</name>
    <dbReference type="NCBI Taxonomy" id="768700"/>
    <lineage>
        <taxon>Bacteria</taxon>
        <taxon>Bacillati</taxon>
        <taxon>Mycoplasmatota</taxon>
        <taxon>Mollicutes</taxon>
        <taxon>Mycoplasmataceae</taxon>
        <taxon>Mycoplasma</taxon>
    </lineage>
</organism>
<dbReference type="HOGENOM" id="CLU_119025_0_0_14"/>
<protein>
    <submittedName>
        <fullName evidence="1">Uncharacterized protein</fullName>
    </submittedName>
</protein>
<gene>
    <name evidence="1" type="ordered locus">MSU_0339</name>
</gene>
<reference evidence="1 2" key="1">
    <citation type="journal article" date="2011" name="J. Bacteriol.">
        <title>Complete genome sequences of two hemotropic Mycoplasmas, Mycoplasma haemofelis strain Ohio2 and Mycoplasma suis strain Illinois.</title>
        <authorList>
            <person name="Messick J.B."/>
            <person name="Santos A.P."/>
            <person name="Guimaraes A.M."/>
        </authorList>
    </citation>
    <scope>NUCLEOTIDE SEQUENCE [LARGE SCALE GENOMIC DNA]</scope>
    <source>
        <strain evidence="1 2">Illinois</strain>
    </source>
</reference>
<dbReference type="AlphaFoldDB" id="F0QQW1"/>
<evidence type="ECO:0000313" key="1">
    <source>
        <dbReference type="EMBL" id="ADX97881.1"/>
    </source>
</evidence>
<keyword evidence="2" id="KW-1185">Reference proteome</keyword>
<accession>F0QQW1</accession>
<evidence type="ECO:0000313" key="2">
    <source>
        <dbReference type="Proteomes" id="UP000007484"/>
    </source>
</evidence>
<sequence length="206" mass="23925">MLKNLLSSVFLLTTGAASSGTISFFSKDRRRNRNSNNISIFKQKEDGKIFVGNGEREDIKRERGNLKMVGTKENKWQYINAEDKDLKNQTLFWLLGKVEDPIWWNFFISQESFWILESNNRNRLANNTWGNMLKSNSNSYFEDKKQTSEIFLEGIQCKELQDAINKSKEKLKWQLQGEKNNFPIIFSGTEKSTISLSCEDKSSVLI</sequence>
<dbReference type="STRING" id="768700.MSU_0339"/>
<dbReference type="EMBL" id="CP002525">
    <property type="protein sequence ID" value="ADX97881.1"/>
    <property type="molecule type" value="Genomic_DNA"/>
</dbReference>
<dbReference type="Proteomes" id="UP000007484">
    <property type="component" value="Chromosome"/>
</dbReference>
<dbReference type="KEGG" id="mss:MSU_0339"/>
<dbReference type="RefSeq" id="WP_013608988.1">
    <property type="nucleotide sequence ID" value="NC_015155.1"/>
</dbReference>
<proteinExistence type="predicted"/>
<name>F0QQW1_MYCSL</name>